<dbReference type="PANTHER" id="PTHR33803:SF3">
    <property type="entry name" value="BLL1974 PROTEIN"/>
    <property type="match status" value="1"/>
</dbReference>
<comment type="caution">
    <text evidence="3">The sequence shown here is derived from an EMBL/GenBank/DDBJ whole genome shotgun (WGS) entry which is preliminary data.</text>
</comment>
<gene>
    <name evidence="3" type="ORF">EV669_10398</name>
</gene>
<dbReference type="EMBL" id="SMDA01000003">
    <property type="protein sequence ID" value="TCW32182.1"/>
    <property type="molecule type" value="Genomic_DNA"/>
</dbReference>
<feature type="domain" description="Transposase DDE" evidence="2">
    <location>
        <begin position="388"/>
        <end position="439"/>
    </location>
</feature>
<feature type="domain" description="Transposase InsH N-terminal" evidence="1">
    <location>
        <begin position="63"/>
        <end position="133"/>
    </location>
</feature>
<reference evidence="3 4" key="1">
    <citation type="submission" date="2019-03" db="EMBL/GenBank/DDBJ databases">
        <title>Genomic Encyclopedia of Type Strains, Phase IV (KMG-IV): sequencing the most valuable type-strain genomes for metagenomic binning, comparative biology and taxonomic classification.</title>
        <authorList>
            <person name="Goeker M."/>
        </authorList>
    </citation>
    <scope>NUCLEOTIDE SEQUENCE [LARGE SCALE GENOMIC DNA]</scope>
    <source>
        <strain evidence="3 4">DSM 18507</strain>
    </source>
</reference>
<evidence type="ECO:0000313" key="4">
    <source>
        <dbReference type="Proteomes" id="UP000294801"/>
    </source>
</evidence>
<dbReference type="InterPro" id="IPR025668">
    <property type="entry name" value="Tnp_DDE_dom"/>
</dbReference>
<evidence type="ECO:0000313" key="3">
    <source>
        <dbReference type="EMBL" id="TCW32182.1"/>
    </source>
</evidence>
<dbReference type="InterPro" id="IPR047710">
    <property type="entry name" value="Transpos_IS5-like"/>
</dbReference>
<organism evidence="3 4">
    <name type="scientific">Gulbenkiania mobilis</name>
    <dbReference type="NCBI Taxonomy" id="397457"/>
    <lineage>
        <taxon>Bacteria</taxon>
        <taxon>Pseudomonadati</taxon>
        <taxon>Pseudomonadota</taxon>
        <taxon>Betaproteobacteria</taxon>
        <taxon>Neisseriales</taxon>
        <taxon>Chromobacteriaceae</taxon>
        <taxon>Gulbenkiania</taxon>
    </lineage>
</organism>
<name>A0ABY2CXI5_GULMO</name>
<dbReference type="Proteomes" id="UP000294801">
    <property type="component" value="Unassembled WGS sequence"/>
</dbReference>
<evidence type="ECO:0000259" key="1">
    <source>
        <dbReference type="Pfam" id="PF05598"/>
    </source>
</evidence>
<dbReference type="NCBIfam" id="NF033578">
    <property type="entry name" value="transpos_IS5_1"/>
    <property type="match status" value="1"/>
</dbReference>
<dbReference type="Pfam" id="PF05598">
    <property type="entry name" value="DUF772"/>
    <property type="match status" value="1"/>
</dbReference>
<sequence>MSTPDFFRARLDQMIDLRHPLAVLATRMPWQQIEASVAPLLARKDRRGRSIEGADLFGPTLQVVGAGVSAAGRPRLAIRLMVSLLYLKHAYGLSDEAVVERWAENVVWQFFSGQEYYEPRLPCDATQIGRFRRVLGEAGVEELLAKTIEAAVQMQAVRKSELQRVIVDTTVQEKAVAYPTDSRLLEVARAKVVQLAQRAGLRLKQTFEREGRSLRRRAGGYAHAKQFKRLRRVLKRQRTVLGRVLRDVQRRLLAAPQDVRDRLQPWLERAERIRSQRPKDKHKLYALHAPQVECIGKGKARQPYEFGVKVSVAVTAKQGLMVGARSLPGNPYDGHTLAEQLEQTTVLLQELGVRPHTAIVDLGYRGADADIGGVTLIHRGKSRSLTRSQRRWLKRRQAVEPAIGHARHDHGMKRCWLKGAEGDALHAVLCAAGFNIRWLLRAIARRGIAPAFLRSLWLLSALAASASRLATLARPALLVGAARRILQGRRHLVLADGAVAMGQAGH</sequence>
<dbReference type="Pfam" id="PF13751">
    <property type="entry name" value="DDE_Tnp_1_6"/>
    <property type="match status" value="1"/>
</dbReference>
<proteinExistence type="predicted"/>
<protein>
    <submittedName>
        <fullName evidence="3">IS5 family transposase</fullName>
    </submittedName>
</protein>
<keyword evidence="4" id="KW-1185">Reference proteome</keyword>
<dbReference type="PANTHER" id="PTHR33803">
    <property type="entry name" value="IS1478 TRANSPOSASE"/>
    <property type="match status" value="1"/>
</dbReference>
<accession>A0ABY2CXI5</accession>
<evidence type="ECO:0000259" key="2">
    <source>
        <dbReference type="Pfam" id="PF13751"/>
    </source>
</evidence>
<dbReference type="InterPro" id="IPR008490">
    <property type="entry name" value="Transposase_InsH_N"/>
</dbReference>